<evidence type="ECO:0000256" key="1">
    <source>
        <dbReference type="ARBA" id="ARBA00022729"/>
    </source>
</evidence>
<keyword evidence="3" id="KW-1133">Transmembrane helix</keyword>
<protein>
    <recommendedName>
        <fullName evidence="4">G5 domain-containing protein</fullName>
    </recommendedName>
</protein>
<keyword evidence="3" id="KW-0812">Transmembrane</keyword>
<organism evidence="5 6">
    <name type="scientific">Spirilliplanes yamanashiensis</name>
    <dbReference type="NCBI Taxonomy" id="42233"/>
    <lineage>
        <taxon>Bacteria</taxon>
        <taxon>Bacillati</taxon>
        <taxon>Actinomycetota</taxon>
        <taxon>Actinomycetes</taxon>
        <taxon>Micromonosporales</taxon>
        <taxon>Micromonosporaceae</taxon>
        <taxon>Spirilliplanes</taxon>
    </lineage>
</organism>
<name>A0A8J3Y3G9_9ACTN</name>
<evidence type="ECO:0000259" key="4">
    <source>
        <dbReference type="PROSITE" id="PS51109"/>
    </source>
</evidence>
<feature type="region of interest" description="Disordered" evidence="2">
    <location>
        <begin position="72"/>
        <end position="127"/>
    </location>
</feature>
<proteinExistence type="predicted"/>
<dbReference type="SMART" id="SM01208">
    <property type="entry name" value="G5"/>
    <property type="match status" value="1"/>
</dbReference>
<dbReference type="Proteomes" id="UP000652013">
    <property type="component" value="Unassembled WGS sequence"/>
</dbReference>
<evidence type="ECO:0000313" key="6">
    <source>
        <dbReference type="Proteomes" id="UP000652013"/>
    </source>
</evidence>
<evidence type="ECO:0000313" key="5">
    <source>
        <dbReference type="EMBL" id="GIJ00981.1"/>
    </source>
</evidence>
<dbReference type="AlphaFoldDB" id="A0A8J3Y3G9"/>
<dbReference type="InterPro" id="IPR011098">
    <property type="entry name" value="G5_dom"/>
</dbReference>
<comment type="caution">
    <text evidence="5">The sequence shown here is derived from an EMBL/GenBank/DDBJ whole genome shotgun (WGS) entry which is preliminary data.</text>
</comment>
<keyword evidence="6" id="KW-1185">Reference proteome</keyword>
<dbReference type="Pfam" id="PF07501">
    <property type="entry name" value="G5"/>
    <property type="match status" value="1"/>
</dbReference>
<evidence type="ECO:0000256" key="3">
    <source>
        <dbReference type="SAM" id="Phobius"/>
    </source>
</evidence>
<keyword evidence="3" id="KW-0472">Membrane</keyword>
<dbReference type="EMBL" id="BOOY01000002">
    <property type="protein sequence ID" value="GIJ00981.1"/>
    <property type="molecule type" value="Genomic_DNA"/>
</dbReference>
<keyword evidence="1" id="KW-0732">Signal</keyword>
<dbReference type="Gene3D" id="2.20.230.10">
    <property type="entry name" value="Resuscitation-promoting factor rpfb"/>
    <property type="match status" value="1"/>
</dbReference>
<reference evidence="5" key="1">
    <citation type="submission" date="2021-01" db="EMBL/GenBank/DDBJ databases">
        <title>Whole genome shotgun sequence of Spirilliplanes yamanashiensis NBRC 15828.</title>
        <authorList>
            <person name="Komaki H."/>
            <person name="Tamura T."/>
        </authorList>
    </citation>
    <scope>NUCLEOTIDE SEQUENCE</scope>
    <source>
        <strain evidence="5">NBRC 15828</strain>
    </source>
</reference>
<evidence type="ECO:0000256" key="2">
    <source>
        <dbReference type="SAM" id="MobiDB-lite"/>
    </source>
</evidence>
<feature type="domain" description="G5" evidence="4">
    <location>
        <begin position="121"/>
        <end position="198"/>
    </location>
</feature>
<feature type="transmembrane region" description="Helical" evidence="3">
    <location>
        <begin position="24"/>
        <end position="50"/>
    </location>
</feature>
<feature type="compositionally biased region" description="Low complexity" evidence="2">
    <location>
        <begin position="72"/>
        <end position="84"/>
    </location>
</feature>
<dbReference type="PROSITE" id="PS51109">
    <property type="entry name" value="G5"/>
    <property type="match status" value="1"/>
</dbReference>
<gene>
    <name evidence="5" type="ORF">Sya03_03330</name>
</gene>
<feature type="compositionally biased region" description="Low complexity" evidence="2">
    <location>
        <begin position="107"/>
        <end position="118"/>
    </location>
</feature>
<accession>A0A8J3Y3G9</accession>
<dbReference type="RefSeq" id="WP_203936320.1">
    <property type="nucleotide sequence ID" value="NZ_BAAAGJ010000005.1"/>
</dbReference>
<sequence length="212" mass="22077">MSNQDKTSLTLFVLRKSPWQRLPFWLRMGLVATALLVPLGGGAVAVVAALPDQPTQRHAAAAVARGTAGFAPPVAAPQASPPSAGLGRRPEPTATAARPTGRPKNRAATPAAPSAPASRLPEKGSAAVRTVTEAIPFRRDTFRDPSLPQGTERIVRSGVPGVRRVTYRVGEDGARRKVIASEVVREPVSEIVAVGSGRGRPDCADDCGAGED</sequence>